<organism evidence="2 3">
    <name type="scientific">Motilibacter deserti</name>
    <dbReference type="NCBI Taxonomy" id="2714956"/>
    <lineage>
        <taxon>Bacteria</taxon>
        <taxon>Bacillati</taxon>
        <taxon>Actinomycetota</taxon>
        <taxon>Actinomycetes</taxon>
        <taxon>Motilibacterales</taxon>
        <taxon>Motilibacteraceae</taxon>
        <taxon>Motilibacter</taxon>
    </lineage>
</organism>
<evidence type="ECO:0008006" key="4">
    <source>
        <dbReference type="Google" id="ProtNLM"/>
    </source>
</evidence>
<keyword evidence="1" id="KW-0472">Membrane</keyword>
<comment type="caution">
    <text evidence="2">The sequence shown here is derived from an EMBL/GenBank/DDBJ whole genome shotgun (WGS) entry which is preliminary data.</text>
</comment>
<keyword evidence="1" id="KW-1133">Transmembrane helix</keyword>
<evidence type="ECO:0000313" key="3">
    <source>
        <dbReference type="Proteomes" id="UP000800981"/>
    </source>
</evidence>
<accession>A0ABX0GSY2</accession>
<dbReference type="RefSeq" id="WP_166281046.1">
    <property type="nucleotide sequence ID" value="NZ_JAANNP010000003.1"/>
</dbReference>
<evidence type="ECO:0000256" key="1">
    <source>
        <dbReference type="SAM" id="Phobius"/>
    </source>
</evidence>
<name>A0ABX0GSY2_9ACTN</name>
<evidence type="ECO:0000313" key="2">
    <source>
        <dbReference type="EMBL" id="NHC14008.1"/>
    </source>
</evidence>
<sequence>MTLLQLLRRRRPNGDSGITLAELVVAMFVGGIVLSGVTALSIAVQGSVGKATARSSATSDVRIALGYMTARLRVAVSPDGGATPAFTYAGPDKVVFYASLSKPSNRPTRWDKPRPVKVEYWVDSGTGCLMQAETAPTEAAAPYSWTSGRTTTCLARGTVNPPDSTGTRRPIFTYYAQNVLAMKEFVAVTPDATGAVADAARPSIASVAIDLSLQPAKPAGVTPARAQTRLTLPNLLKLS</sequence>
<gene>
    <name evidence="2" type="ORF">G9H71_09470</name>
</gene>
<dbReference type="Proteomes" id="UP000800981">
    <property type="component" value="Unassembled WGS sequence"/>
</dbReference>
<feature type="transmembrane region" description="Helical" evidence="1">
    <location>
        <begin position="20"/>
        <end position="44"/>
    </location>
</feature>
<keyword evidence="1" id="KW-0812">Transmembrane</keyword>
<proteinExistence type="predicted"/>
<dbReference type="InterPro" id="IPR012902">
    <property type="entry name" value="N_methyl_site"/>
</dbReference>
<keyword evidence="3" id="KW-1185">Reference proteome</keyword>
<dbReference type="Pfam" id="PF07963">
    <property type="entry name" value="N_methyl"/>
    <property type="match status" value="1"/>
</dbReference>
<dbReference type="EMBL" id="JAANNP010000003">
    <property type="protein sequence ID" value="NHC14008.1"/>
    <property type="molecule type" value="Genomic_DNA"/>
</dbReference>
<protein>
    <recommendedName>
        <fullName evidence="4">Prepilin-type N-terminal cleavage/methylation domain-containing protein</fullName>
    </recommendedName>
</protein>
<reference evidence="2 3" key="1">
    <citation type="submission" date="2020-03" db="EMBL/GenBank/DDBJ databases">
        <title>Two novel Motilibacter sp.</title>
        <authorList>
            <person name="Liu S."/>
        </authorList>
    </citation>
    <scope>NUCLEOTIDE SEQUENCE [LARGE SCALE GENOMIC DNA]</scope>
    <source>
        <strain evidence="2 3">E257</strain>
    </source>
</reference>